<reference evidence="2 3" key="1">
    <citation type="submission" date="2023-01" db="EMBL/GenBank/DDBJ databases">
        <authorList>
            <person name="Whitehead M."/>
        </authorList>
    </citation>
    <scope>NUCLEOTIDE SEQUENCE [LARGE SCALE GENOMIC DNA]</scope>
</reference>
<proteinExistence type="predicted"/>
<dbReference type="Proteomes" id="UP001160148">
    <property type="component" value="Unassembled WGS sequence"/>
</dbReference>
<feature type="region of interest" description="Disordered" evidence="1">
    <location>
        <begin position="1"/>
        <end position="235"/>
    </location>
</feature>
<gene>
    <name evidence="2" type="ORF">MEUPH1_LOCUS4303</name>
</gene>
<evidence type="ECO:0000256" key="1">
    <source>
        <dbReference type="SAM" id="MobiDB-lite"/>
    </source>
</evidence>
<sequence>MTTKSHTVIDPVGSREPGPKSRSEGRQRQNSKEQVKDCNTRQSSGRTHKGLSTVTPEKNPRSIHTQVECNVEITKGSSHRPKSDGNPGPNKSGREVKHSHHPPKRQEKVNKVSAVQRERGNQHLTGQHGLYQQSGKTKKSSSGNTRYRTTPGFSKTQQRVFPITTHHERRENPSRTVDVKNQGRSNNIKVNGQRSSPKYNGRRSIQGGGDAKPTAFQTRHEHRAHKGKRYLPHAREKRFKKGIPTGVTAASIL</sequence>
<dbReference type="EMBL" id="CARXXK010000001">
    <property type="protein sequence ID" value="CAI6347521.1"/>
    <property type="molecule type" value="Genomic_DNA"/>
</dbReference>
<feature type="compositionally biased region" description="Polar residues" evidence="1">
    <location>
        <begin position="182"/>
        <end position="198"/>
    </location>
</feature>
<feature type="compositionally biased region" description="Polar residues" evidence="1">
    <location>
        <begin position="122"/>
        <end position="133"/>
    </location>
</feature>
<comment type="caution">
    <text evidence="2">The sequence shown here is derived from an EMBL/GenBank/DDBJ whole genome shotgun (WGS) entry which is preliminary data.</text>
</comment>
<protein>
    <submittedName>
        <fullName evidence="2">Uncharacterized protein</fullName>
    </submittedName>
</protein>
<evidence type="ECO:0000313" key="2">
    <source>
        <dbReference type="EMBL" id="CAI6347521.1"/>
    </source>
</evidence>
<dbReference type="AlphaFoldDB" id="A0AAV0W0H2"/>
<name>A0AAV0W0H2_9HEMI</name>
<feature type="compositionally biased region" description="Polar residues" evidence="1">
    <location>
        <begin position="144"/>
        <end position="159"/>
    </location>
</feature>
<feature type="compositionally biased region" description="Basic and acidic residues" evidence="1">
    <location>
        <begin position="104"/>
        <end position="121"/>
    </location>
</feature>
<feature type="compositionally biased region" description="Polar residues" evidence="1">
    <location>
        <begin position="40"/>
        <end position="68"/>
    </location>
</feature>
<keyword evidence="3" id="KW-1185">Reference proteome</keyword>
<evidence type="ECO:0000313" key="3">
    <source>
        <dbReference type="Proteomes" id="UP001160148"/>
    </source>
</evidence>
<organism evidence="2 3">
    <name type="scientific">Macrosiphum euphorbiae</name>
    <name type="common">potato aphid</name>
    <dbReference type="NCBI Taxonomy" id="13131"/>
    <lineage>
        <taxon>Eukaryota</taxon>
        <taxon>Metazoa</taxon>
        <taxon>Ecdysozoa</taxon>
        <taxon>Arthropoda</taxon>
        <taxon>Hexapoda</taxon>
        <taxon>Insecta</taxon>
        <taxon>Pterygota</taxon>
        <taxon>Neoptera</taxon>
        <taxon>Paraneoptera</taxon>
        <taxon>Hemiptera</taxon>
        <taxon>Sternorrhyncha</taxon>
        <taxon>Aphidomorpha</taxon>
        <taxon>Aphidoidea</taxon>
        <taxon>Aphididae</taxon>
        <taxon>Macrosiphini</taxon>
        <taxon>Macrosiphum</taxon>
    </lineage>
</organism>
<feature type="compositionally biased region" description="Basic and acidic residues" evidence="1">
    <location>
        <begin position="17"/>
        <end position="39"/>
    </location>
</feature>
<feature type="compositionally biased region" description="Basic residues" evidence="1">
    <location>
        <begin position="220"/>
        <end position="235"/>
    </location>
</feature>
<accession>A0AAV0W0H2</accession>